<evidence type="ECO:0000313" key="2">
    <source>
        <dbReference type="Proteomes" id="UP001164539"/>
    </source>
</evidence>
<sequence length="261" mass="28609">MTLIHREKALTTFRELLANESTKCKSDLASPVEKTLYIDSVHKVKFPKSNSSSSDTKKLSDHQGDDFDALIKSGETEAAHSVHTSPRGIKLLNVISEKATPRPKSLESVDSNFLSSPDNAIIGQNINAKSSSTENRSINLIKLGSPKVDGSGKIDLESQLHRKLSNQESSQEGSPGSYSQLPLSLPPPKSPSDSWLKRTLPTVSVKNSSSWSALGTYNSTRVQTSKTPHVDLKWETIVKTSNVQHGHLHFSEERLTTIPEN</sequence>
<evidence type="ECO:0000313" key="1">
    <source>
        <dbReference type="EMBL" id="KAJ4729654.1"/>
    </source>
</evidence>
<keyword evidence="2" id="KW-1185">Reference proteome</keyword>
<reference evidence="1 2" key="1">
    <citation type="journal article" date="2023" name="Science">
        <title>Complex scaffold remodeling in plant triterpene biosynthesis.</title>
        <authorList>
            <person name="De La Pena R."/>
            <person name="Hodgson H."/>
            <person name="Liu J.C."/>
            <person name="Stephenson M.J."/>
            <person name="Martin A.C."/>
            <person name="Owen C."/>
            <person name="Harkess A."/>
            <person name="Leebens-Mack J."/>
            <person name="Jimenez L.E."/>
            <person name="Osbourn A."/>
            <person name="Sattely E.S."/>
        </authorList>
    </citation>
    <scope>NUCLEOTIDE SEQUENCE [LARGE SCALE GENOMIC DNA]</scope>
    <source>
        <strain evidence="2">cv. JPN11</strain>
        <tissue evidence="1">Leaf</tissue>
    </source>
</reference>
<name>A0ACC1Z201_MELAZ</name>
<organism evidence="1 2">
    <name type="scientific">Melia azedarach</name>
    <name type="common">Chinaberry tree</name>
    <dbReference type="NCBI Taxonomy" id="155640"/>
    <lineage>
        <taxon>Eukaryota</taxon>
        <taxon>Viridiplantae</taxon>
        <taxon>Streptophyta</taxon>
        <taxon>Embryophyta</taxon>
        <taxon>Tracheophyta</taxon>
        <taxon>Spermatophyta</taxon>
        <taxon>Magnoliopsida</taxon>
        <taxon>eudicotyledons</taxon>
        <taxon>Gunneridae</taxon>
        <taxon>Pentapetalae</taxon>
        <taxon>rosids</taxon>
        <taxon>malvids</taxon>
        <taxon>Sapindales</taxon>
        <taxon>Meliaceae</taxon>
        <taxon>Melia</taxon>
    </lineage>
</organism>
<protein>
    <submittedName>
        <fullName evidence="1">DUF688 domain-containing protein</fullName>
    </submittedName>
</protein>
<comment type="caution">
    <text evidence="1">The sequence shown here is derived from an EMBL/GenBank/DDBJ whole genome shotgun (WGS) entry which is preliminary data.</text>
</comment>
<dbReference type="Proteomes" id="UP001164539">
    <property type="component" value="Chromosome 1"/>
</dbReference>
<gene>
    <name evidence="1" type="ORF">OWV82_002397</name>
</gene>
<accession>A0ACC1Z201</accession>
<dbReference type="EMBL" id="CM051394">
    <property type="protein sequence ID" value="KAJ4729654.1"/>
    <property type="molecule type" value="Genomic_DNA"/>
</dbReference>
<proteinExistence type="predicted"/>